<proteinExistence type="predicted"/>
<evidence type="ECO:0000313" key="2">
    <source>
        <dbReference type="EMBL" id="KAK6971986.1"/>
    </source>
</evidence>
<dbReference type="AlphaFoldDB" id="A0AAV9Z6L6"/>
<protein>
    <submittedName>
        <fullName evidence="2">Uncharacterized protein</fullName>
    </submittedName>
</protein>
<reference evidence="2 3" key="1">
    <citation type="journal article" date="2024" name="J Genomics">
        <title>Draft genome sequencing and assembly of Favolaschia claudopus CIRM-BRFM 2984 isolated from oak limbs.</title>
        <authorList>
            <person name="Navarro D."/>
            <person name="Drula E."/>
            <person name="Chaduli D."/>
            <person name="Cazenave R."/>
            <person name="Ahrendt S."/>
            <person name="Wang J."/>
            <person name="Lipzen A."/>
            <person name="Daum C."/>
            <person name="Barry K."/>
            <person name="Grigoriev I.V."/>
            <person name="Favel A."/>
            <person name="Rosso M.N."/>
            <person name="Martin F."/>
        </authorList>
    </citation>
    <scope>NUCLEOTIDE SEQUENCE [LARGE SCALE GENOMIC DNA]</scope>
    <source>
        <strain evidence="2 3">CIRM-BRFM 2984</strain>
    </source>
</reference>
<comment type="caution">
    <text evidence="2">The sequence shown here is derived from an EMBL/GenBank/DDBJ whole genome shotgun (WGS) entry which is preliminary data.</text>
</comment>
<accession>A0AAV9Z6L6</accession>
<evidence type="ECO:0000256" key="1">
    <source>
        <dbReference type="SAM" id="MobiDB-lite"/>
    </source>
</evidence>
<dbReference type="Proteomes" id="UP001362999">
    <property type="component" value="Unassembled WGS sequence"/>
</dbReference>
<evidence type="ECO:0000313" key="3">
    <source>
        <dbReference type="Proteomes" id="UP001362999"/>
    </source>
</evidence>
<name>A0AAV9Z6L6_9AGAR</name>
<organism evidence="2 3">
    <name type="scientific">Favolaschia claudopus</name>
    <dbReference type="NCBI Taxonomy" id="2862362"/>
    <lineage>
        <taxon>Eukaryota</taxon>
        <taxon>Fungi</taxon>
        <taxon>Dikarya</taxon>
        <taxon>Basidiomycota</taxon>
        <taxon>Agaricomycotina</taxon>
        <taxon>Agaricomycetes</taxon>
        <taxon>Agaricomycetidae</taxon>
        <taxon>Agaricales</taxon>
        <taxon>Marasmiineae</taxon>
        <taxon>Mycenaceae</taxon>
        <taxon>Favolaschia</taxon>
    </lineage>
</organism>
<feature type="compositionally biased region" description="Low complexity" evidence="1">
    <location>
        <begin position="82"/>
        <end position="91"/>
    </location>
</feature>
<keyword evidence="3" id="KW-1185">Reference proteome</keyword>
<feature type="region of interest" description="Disordered" evidence="1">
    <location>
        <begin position="79"/>
        <end position="112"/>
    </location>
</feature>
<dbReference type="EMBL" id="JAWWNJ010000196">
    <property type="protein sequence ID" value="KAK6971986.1"/>
    <property type="molecule type" value="Genomic_DNA"/>
</dbReference>
<gene>
    <name evidence="2" type="ORF">R3P38DRAFT_3297225</name>
</gene>
<sequence>MSNASDCIKIVYPNSCCDPVALAEFKRNYQDGPERFQNNDELRLAGFAPGFRELHDSIRSRIRVRPFNSAPEMVDFITHRTSGSSDSGLSDSSDELMPILPTSRPSRALTPTYDKENPEVAMTSIIKDPTLQLIYRGVLGPNLVDTPAINFLEYEVIYGTSSWSVKSALHRLMFERLERIAHILHCAANQHNRVTDGPFTLPSINIEALRENGSPMSGISLFKSHDIPSSDDLDARSWNNPADAVKYIEGLQEMISYYEHQMLDTMQNTTLTNGMDSLWSFGSALGVPDKEFDERLRPSFQYSGCNPSLRRLVNDPVKANEMDFRNVPPFRCATALNPAAERILVFKSHGFVTSVIWPMTPPPTNEWEDDDGPVLMRRFLEQHGLTEEWLNERVRAEGDGTGKWCDTDW</sequence>